<name>A0ABN2JIT5_9ACTN</name>
<accession>A0ABN2JIT5</accession>
<proteinExistence type="predicted"/>
<sequence length="308" mass="34517">MHVAMQQLIADGRPFVTDDGVMSPKQIRLALQSGTVRRLLRGVFVDARVPEDRDLRVLAVERIRPPHGVACSETAAWVMGLDVHPPGRRFDMTPTFLVPHGETRIVRSGIDCRQARLGSHDVTEDFGTFSTTPVRTASDLLRRQYRPYALASADQMTRSGLVDLGELSSVVMHLKGYPGIRQARSLVGLVDARAESPGESWTRLRLHDAGFPPPELQVEVADHDGVIRRIDLAYEVQKVAIEYDGSAHHSALSDLAWDEERRDDLSVQWGWRWVLARRSSIFGQDATFEEAVGAHLGLVPLRRWWGHL</sequence>
<evidence type="ECO:0000313" key="2">
    <source>
        <dbReference type="Proteomes" id="UP001501057"/>
    </source>
</evidence>
<gene>
    <name evidence="1" type="ORF">GCM10009710_06710</name>
</gene>
<organism evidence="1 2">
    <name type="scientific">Aeromicrobium alkaliterrae</name>
    <dbReference type="NCBI Taxonomy" id="302168"/>
    <lineage>
        <taxon>Bacteria</taxon>
        <taxon>Bacillati</taxon>
        <taxon>Actinomycetota</taxon>
        <taxon>Actinomycetes</taxon>
        <taxon>Propionibacteriales</taxon>
        <taxon>Nocardioidaceae</taxon>
        <taxon>Aeromicrobium</taxon>
    </lineage>
</organism>
<protein>
    <submittedName>
        <fullName evidence="1">Type IV toxin-antitoxin system AbiEi family antitoxin domain-containing protein</fullName>
    </submittedName>
</protein>
<evidence type="ECO:0000313" key="1">
    <source>
        <dbReference type="EMBL" id="GAA1728752.1"/>
    </source>
</evidence>
<comment type="caution">
    <text evidence="1">The sequence shown here is derived from an EMBL/GenBank/DDBJ whole genome shotgun (WGS) entry which is preliminary data.</text>
</comment>
<reference evidence="1 2" key="1">
    <citation type="journal article" date="2019" name="Int. J. Syst. Evol. Microbiol.">
        <title>The Global Catalogue of Microorganisms (GCM) 10K type strain sequencing project: providing services to taxonomists for standard genome sequencing and annotation.</title>
        <authorList>
            <consortium name="The Broad Institute Genomics Platform"/>
            <consortium name="The Broad Institute Genome Sequencing Center for Infectious Disease"/>
            <person name="Wu L."/>
            <person name="Ma J."/>
        </authorList>
    </citation>
    <scope>NUCLEOTIDE SEQUENCE [LARGE SCALE GENOMIC DNA]</scope>
    <source>
        <strain evidence="1 2">JCM 13518</strain>
    </source>
</reference>
<dbReference type="Proteomes" id="UP001501057">
    <property type="component" value="Unassembled WGS sequence"/>
</dbReference>
<dbReference type="EMBL" id="BAAAME010000002">
    <property type="protein sequence ID" value="GAA1728752.1"/>
    <property type="molecule type" value="Genomic_DNA"/>
</dbReference>
<keyword evidence="2" id="KW-1185">Reference proteome</keyword>